<keyword evidence="1" id="KW-0391">Immunity</keyword>
<evidence type="ECO:0000313" key="3">
    <source>
        <dbReference type="Ensembl" id="ENSDCDP00010007171.1"/>
    </source>
</evidence>
<dbReference type="InterPro" id="IPR007110">
    <property type="entry name" value="Ig-like_dom"/>
</dbReference>
<accession>A0AAY4AIM8</accession>
<dbReference type="SUPFAM" id="SSF48726">
    <property type="entry name" value="Immunoglobulin"/>
    <property type="match status" value="1"/>
</dbReference>
<dbReference type="InterPro" id="IPR050413">
    <property type="entry name" value="TCR_beta_variable"/>
</dbReference>
<proteinExistence type="predicted"/>
<dbReference type="PANTHER" id="PTHR23268">
    <property type="entry name" value="T-CELL RECEPTOR BETA CHAIN"/>
    <property type="match status" value="1"/>
</dbReference>
<feature type="domain" description="Ig-like" evidence="2">
    <location>
        <begin position="15"/>
        <end position="116"/>
    </location>
</feature>
<evidence type="ECO:0000256" key="1">
    <source>
        <dbReference type="ARBA" id="ARBA00022859"/>
    </source>
</evidence>
<reference evidence="3" key="3">
    <citation type="submission" date="2025-09" db="UniProtKB">
        <authorList>
            <consortium name="Ensembl"/>
        </authorList>
    </citation>
    <scope>IDENTIFICATION</scope>
</reference>
<dbReference type="Proteomes" id="UP000694580">
    <property type="component" value="Chromosome 1"/>
</dbReference>
<sequence>MKQHLKLAFLILKCMQIFQKPPDLVLKPSSPLEISCTISGYSNPNVYWYKWSKADGIKLKFTSLGKDLMDPSEDDGFSASRPEDLQSVLKSTKALQSDPAVWYCAASAHSIREKVTCCTKTPADLHATFYMTVSL</sequence>
<dbReference type="GO" id="GO:0002376">
    <property type="term" value="P:immune system process"/>
    <property type="evidence" value="ECO:0007669"/>
    <property type="project" value="UniProtKB-KW"/>
</dbReference>
<dbReference type="PANTHER" id="PTHR23268:SF31">
    <property type="entry name" value="T CELL RECEPTOR BETA VARIABLE 30"/>
    <property type="match status" value="1"/>
</dbReference>
<keyword evidence="4" id="KW-1185">Reference proteome</keyword>
<reference evidence="3" key="2">
    <citation type="submission" date="2025-08" db="UniProtKB">
        <authorList>
            <consortium name="Ensembl"/>
        </authorList>
    </citation>
    <scope>IDENTIFICATION</scope>
</reference>
<dbReference type="InterPro" id="IPR036179">
    <property type="entry name" value="Ig-like_dom_sf"/>
</dbReference>
<reference evidence="3 4" key="1">
    <citation type="submission" date="2020-06" db="EMBL/GenBank/DDBJ databases">
        <authorList>
            <consortium name="Wellcome Sanger Institute Data Sharing"/>
        </authorList>
    </citation>
    <scope>NUCLEOTIDE SEQUENCE [LARGE SCALE GENOMIC DNA]</scope>
</reference>
<organism evidence="3 4">
    <name type="scientific">Denticeps clupeoides</name>
    <name type="common">denticle herring</name>
    <dbReference type="NCBI Taxonomy" id="299321"/>
    <lineage>
        <taxon>Eukaryota</taxon>
        <taxon>Metazoa</taxon>
        <taxon>Chordata</taxon>
        <taxon>Craniata</taxon>
        <taxon>Vertebrata</taxon>
        <taxon>Euteleostomi</taxon>
        <taxon>Actinopterygii</taxon>
        <taxon>Neopterygii</taxon>
        <taxon>Teleostei</taxon>
        <taxon>Clupei</taxon>
        <taxon>Clupeiformes</taxon>
        <taxon>Denticipitoidei</taxon>
        <taxon>Denticipitidae</taxon>
        <taxon>Denticeps</taxon>
    </lineage>
</organism>
<name>A0AAY4AIM8_9TELE</name>
<evidence type="ECO:0000313" key="4">
    <source>
        <dbReference type="Proteomes" id="UP000694580"/>
    </source>
</evidence>
<dbReference type="Ensembl" id="ENSDCDT00010007438.1">
    <property type="protein sequence ID" value="ENSDCDP00010007171.1"/>
    <property type="gene ID" value="ENSDCDG00010003104.1"/>
</dbReference>
<dbReference type="GO" id="GO:0007166">
    <property type="term" value="P:cell surface receptor signaling pathway"/>
    <property type="evidence" value="ECO:0007669"/>
    <property type="project" value="TreeGrafter"/>
</dbReference>
<dbReference type="Gene3D" id="2.60.40.10">
    <property type="entry name" value="Immunoglobulins"/>
    <property type="match status" value="1"/>
</dbReference>
<dbReference type="GeneTree" id="ENSGT00940000175903"/>
<dbReference type="AlphaFoldDB" id="A0AAY4AIM8"/>
<evidence type="ECO:0000259" key="2">
    <source>
        <dbReference type="PROSITE" id="PS50835"/>
    </source>
</evidence>
<dbReference type="PROSITE" id="PS50835">
    <property type="entry name" value="IG_LIKE"/>
    <property type="match status" value="1"/>
</dbReference>
<protein>
    <recommendedName>
        <fullName evidence="2">Ig-like domain-containing protein</fullName>
    </recommendedName>
</protein>
<dbReference type="InterPro" id="IPR013783">
    <property type="entry name" value="Ig-like_fold"/>
</dbReference>
<dbReference type="GO" id="GO:0005886">
    <property type="term" value="C:plasma membrane"/>
    <property type="evidence" value="ECO:0007669"/>
    <property type="project" value="TreeGrafter"/>
</dbReference>